<sequence>MSIQLRFTPIEMLTPRISNKLPFTLQISSNIIYKALNVRLLSGFLDIKCEFSNKILKQRNNYFILPFKKNERFSWNIIENSINPFTIIEFDKAVMRSRSKNFMFHREIFFEFCHYFYQKSINNHVSSFVHIYRILERISYCLPLMWASRTKNFEGTFEKLQIFFAKDKKELTIFDNFMKDITEDTNLDVTVDFNILSQHPSWGEIYYKTIEKVLEANVYSKTPYSQIKTTNRHIIKMIINIRNKYFHFLTGKNESFDSGSIVDPNEFFGIVNENFLNWLSFIYFEILSYELE</sequence>
<comment type="caution">
    <text evidence="1">The sequence shown here is derived from an EMBL/GenBank/DDBJ whole genome shotgun (WGS) entry which is preliminary data.</text>
</comment>
<evidence type="ECO:0000313" key="2">
    <source>
        <dbReference type="Proteomes" id="UP001428290"/>
    </source>
</evidence>
<gene>
    <name evidence="1" type="ORF">Hgul01_01557</name>
</gene>
<name>A0ABP9WXG0_9CHLR</name>
<proteinExistence type="predicted"/>
<dbReference type="EMBL" id="BAABRU010000004">
    <property type="protein sequence ID" value="GAA5527764.1"/>
    <property type="molecule type" value="Genomic_DNA"/>
</dbReference>
<dbReference type="RefSeq" id="WP_345721380.1">
    <property type="nucleotide sequence ID" value="NZ_BAABRU010000004.1"/>
</dbReference>
<evidence type="ECO:0000313" key="1">
    <source>
        <dbReference type="EMBL" id="GAA5527764.1"/>
    </source>
</evidence>
<dbReference type="Proteomes" id="UP001428290">
    <property type="component" value="Unassembled WGS sequence"/>
</dbReference>
<reference evidence="1 2" key="1">
    <citation type="submission" date="2024-02" db="EMBL/GenBank/DDBJ databases">
        <title>Herpetosiphon gulosus NBRC 112829.</title>
        <authorList>
            <person name="Ichikawa N."/>
            <person name="Katano-Makiyama Y."/>
            <person name="Hidaka K."/>
        </authorList>
    </citation>
    <scope>NUCLEOTIDE SEQUENCE [LARGE SCALE GENOMIC DNA]</scope>
    <source>
        <strain evidence="1 2">NBRC 112829</strain>
    </source>
</reference>
<protein>
    <submittedName>
        <fullName evidence="1">Uncharacterized protein</fullName>
    </submittedName>
</protein>
<keyword evidence="2" id="KW-1185">Reference proteome</keyword>
<organism evidence="1 2">
    <name type="scientific">Herpetosiphon gulosus</name>
    <dbReference type="NCBI Taxonomy" id="1973496"/>
    <lineage>
        <taxon>Bacteria</taxon>
        <taxon>Bacillati</taxon>
        <taxon>Chloroflexota</taxon>
        <taxon>Chloroflexia</taxon>
        <taxon>Herpetosiphonales</taxon>
        <taxon>Herpetosiphonaceae</taxon>
        <taxon>Herpetosiphon</taxon>
    </lineage>
</organism>
<accession>A0ABP9WXG0</accession>